<feature type="non-terminal residue" evidence="2">
    <location>
        <position position="240"/>
    </location>
</feature>
<dbReference type="STRING" id="135208.A0A4Y9ZL24"/>
<sequence>MAGQQHDVVSGEQYRYALTNFRIAHEKVEQQRVQLEEQEKQVALLRERIATLEGTNQLNEPKTGEKQGGYSVDDFSIKNAASRLERQINRWATELIRTPPVEISELRDAVLSDIFDGGELEIAGDARPMELYRGQRPAYADPRTHICPRSDRSRRLAAPDLLRGRRQMLPRDVALHPRRAHADADAAPQPRRRASATAVLDAAVEFSRMLHGSPSSAGGTVDAFYRSFVPEIGSTLYPRQ</sequence>
<organism evidence="2 3">
    <name type="scientific">Hericium alpestre</name>
    <dbReference type="NCBI Taxonomy" id="135208"/>
    <lineage>
        <taxon>Eukaryota</taxon>
        <taxon>Fungi</taxon>
        <taxon>Dikarya</taxon>
        <taxon>Basidiomycota</taxon>
        <taxon>Agaricomycotina</taxon>
        <taxon>Agaricomycetes</taxon>
        <taxon>Russulales</taxon>
        <taxon>Hericiaceae</taxon>
        <taxon>Hericium</taxon>
    </lineage>
</organism>
<reference evidence="2 3" key="1">
    <citation type="submission" date="2019-02" db="EMBL/GenBank/DDBJ databases">
        <title>Genome sequencing of the rare red list fungi Hericium alpestre (H. flagellum).</title>
        <authorList>
            <person name="Buettner E."/>
            <person name="Kellner H."/>
        </authorList>
    </citation>
    <scope>NUCLEOTIDE SEQUENCE [LARGE SCALE GENOMIC DNA]</scope>
    <source>
        <strain evidence="2 3">DSM 108284</strain>
    </source>
</reference>
<proteinExistence type="predicted"/>
<evidence type="ECO:0000313" key="3">
    <source>
        <dbReference type="Proteomes" id="UP000298061"/>
    </source>
</evidence>
<dbReference type="EMBL" id="SFCI01002208">
    <property type="protein sequence ID" value="TFY74238.1"/>
    <property type="molecule type" value="Genomic_DNA"/>
</dbReference>
<protein>
    <submittedName>
        <fullName evidence="2">Uncharacterized protein</fullName>
    </submittedName>
</protein>
<evidence type="ECO:0000256" key="1">
    <source>
        <dbReference type="SAM" id="Coils"/>
    </source>
</evidence>
<evidence type="ECO:0000313" key="2">
    <source>
        <dbReference type="EMBL" id="TFY74238.1"/>
    </source>
</evidence>
<name>A0A4Y9ZL24_9AGAM</name>
<comment type="caution">
    <text evidence="2">The sequence shown here is derived from an EMBL/GenBank/DDBJ whole genome shotgun (WGS) entry which is preliminary data.</text>
</comment>
<accession>A0A4Y9ZL24</accession>
<dbReference type="AlphaFoldDB" id="A0A4Y9ZL24"/>
<keyword evidence="1" id="KW-0175">Coiled coil</keyword>
<feature type="coiled-coil region" evidence="1">
    <location>
        <begin position="18"/>
        <end position="55"/>
    </location>
</feature>
<dbReference type="OrthoDB" id="2538017at2759"/>
<gene>
    <name evidence="2" type="ORF">EWM64_g9774</name>
</gene>
<dbReference type="Proteomes" id="UP000298061">
    <property type="component" value="Unassembled WGS sequence"/>
</dbReference>
<keyword evidence="3" id="KW-1185">Reference proteome</keyword>